<dbReference type="Pfam" id="PF14040">
    <property type="entry name" value="DNase_NucA_NucB"/>
    <property type="match status" value="1"/>
</dbReference>
<feature type="region of interest" description="Disordered" evidence="8">
    <location>
        <begin position="1366"/>
        <end position="1392"/>
    </location>
</feature>
<dbReference type="InterPro" id="IPR029476">
    <property type="entry name" value="DNase_NucA_NucB"/>
</dbReference>
<dbReference type="GO" id="GO:0016798">
    <property type="term" value="F:hydrolase activity, acting on glycosyl bonds"/>
    <property type="evidence" value="ECO:0007669"/>
    <property type="project" value="UniProtKB-KW"/>
</dbReference>
<feature type="compositionally biased region" description="Low complexity" evidence="8">
    <location>
        <begin position="1369"/>
        <end position="1392"/>
    </location>
</feature>
<comment type="similarity">
    <text evidence="7">Belongs to the glycosyl hydrolase 74 family.</text>
</comment>
<dbReference type="InterPro" id="IPR052025">
    <property type="entry name" value="Xyloglucanase_GH74"/>
</dbReference>
<dbReference type="Gene3D" id="2.130.10.10">
    <property type="entry name" value="YVTN repeat-like/Quinoprotein amine dehydrogenase"/>
    <property type="match status" value="2"/>
</dbReference>
<keyword evidence="6" id="KW-0624">Polysaccharide degradation</keyword>
<dbReference type="InterPro" id="IPR015943">
    <property type="entry name" value="WD40/YVTN_repeat-like_dom_sf"/>
</dbReference>
<keyword evidence="1 9" id="KW-0732">Signal</keyword>
<organism evidence="11 12">
    <name type="scientific">Aspergillus turcosus</name>
    <dbReference type="NCBI Taxonomy" id="1245748"/>
    <lineage>
        <taxon>Eukaryota</taxon>
        <taxon>Fungi</taxon>
        <taxon>Dikarya</taxon>
        <taxon>Ascomycota</taxon>
        <taxon>Pezizomycotina</taxon>
        <taxon>Eurotiomycetes</taxon>
        <taxon>Eurotiomycetidae</taxon>
        <taxon>Eurotiales</taxon>
        <taxon>Aspergillaceae</taxon>
        <taxon>Aspergillus</taxon>
        <taxon>Aspergillus subgen. Fumigati</taxon>
    </lineage>
</organism>
<dbReference type="GO" id="GO:0030245">
    <property type="term" value="P:cellulose catabolic process"/>
    <property type="evidence" value="ECO:0007669"/>
    <property type="project" value="UniProtKB-KW"/>
</dbReference>
<evidence type="ECO:0000313" key="11">
    <source>
        <dbReference type="EMBL" id="RLL96979.1"/>
    </source>
</evidence>
<evidence type="ECO:0000256" key="9">
    <source>
        <dbReference type="SAM" id="SignalP"/>
    </source>
</evidence>
<reference evidence="11 12" key="1">
    <citation type="submission" date="2018-08" db="EMBL/GenBank/DDBJ databases">
        <title>Draft genome sequences of two Aspergillus turcosus clinical strains isolated from bronchoalveolar lavage fluid: one azole-susceptible and the other azole-resistant.</title>
        <authorList>
            <person name="Parent-Michaud M."/>
            <person name="Dufresne P.J."/>
            <person name="Fournier E."/>
            <person name="Martineau C."/>
            <person name="Moreira S."/>
            <person name="Perkins V."/>
            <person name="De Repentigny L."/>
            <person name="Dufresne S.F."/>
        </authorList>
    </citation>
    <scope>NUCLEOTIDE SEQUENCE [LARGE SCALE GENOMIC DNA]</scope>
    <source>
        <strain evidence="11">HMR AF 1038</strain>
    </source>
</reference>
<sequence length="1399" mass="148966">MRALKGLALLLAAASIAAATSWTPVRTGGGGGFVPGIVFHPNTQGVAYIRTDIGGMYRLNSDDSWTFISDSLVAENEHNMGTDAIALDPQNSNVIYAALGLYTNSWDTSNGAIVKSTDRGNSWTYSNLTFKVGGNMPGRGPGERLAVDPHNSNIIYFGARSGHGLWKSTDGGATFSNVTSFTHTGTYNPMPGHEYGDNIGLLFVTFDSTSSTINGATSRIFVGVADNITASVYESTDAGSTWSAVAGQPGTYFPHKCKLQPSEKALYLSYSDGVGPYDGRSGAVWRYDLTGNTWKDITPPVGWNSSRYFGFGGLALDMQKPGTLMVASLNSWWPSAQFYRSNDSGVSWTHIWEWGSPYYPNKNRYYSLSSPKAPWIETAYWEGWNYAVSSNALGWMIEALEIDPFDSNHWLYGTGMTVMGGHDLTKWDTIHNVSIQTMGAGIEEMAVQDIVSVPGGTELLLAVGDDSGFTYLTTSDLGTAPQTNWVNPRFTTSTGVDYAGLAIALSSDGGKTWRNDTGVGETTYGGNVAYSASGDTIVWSSNNQGVVRSQNGGSLAKITALPWFSLIASDKRDNNYFYACYNETIYISSDNGQNFAWGANVGGRINAVIVHPTIAGQVILGTNAGIYKSTNFGSSWQVLTSAVTNVTQITFGLGSGSTWYLYAFGAGYNGNRLYGSANNGTTWTDIQGTYQLQSGPLVGSGNVAGQVYIAAPSGGVIYANVEGALNCTVAGHNTPQTATIIPLSGCTTVAPSQTFTLTPACATAVGNLPISGANNSPAGPSNCTESCDMFRVLSQTCCGAGGSLGNPISIPPGVALPRPIQIPAGFVTNTPLDVPIQMPANASDPNDPNVRHIPAGQNITVPFWIPAGWAPVPAGAAPLVIPPLDFPASDPPSEPDTADPEKMCDPELTDSIGLCGNGNFPFYSPDSGIDCDLGSAIDTRFLTFCQSWSMDNPTEVTDYVDVVQECLTCPGYAGLALAKRRLAGLTAGNVTTEPTRIRARATTCPPAPTDTPGPSSPSGTPPCERTFVCDGSRWPNICGNAESAISVRGFSPVMTRVKSTSHLTKAWYRTKFGTDGKTTLGNKPAPGWGLIGCNVEEYPFASGRGSGDNNAAIRLVPQVENSDHAHEMSRFYREWEESLPSGEKTIGRTFCISFSNSQLTPSNDYGLDRSVAGNLNICAKPYGPEFLLVTGGMRVGQEDPTKDWDPWFNVDPTRLTTQTYASFGTTTKTRVGPPLYCKDPSPGLQEYVSGSWQLHPMGQPRSALPNGGPGGMSLGCAPIPQPLQKRRYGARERQERQEESIIAASKETKREVKKRSTAGSLLNVNVYQYLPMCSSNDDYDPCDAKPCNYYGDDGNLFPADCCPSPTPSPTTTTTTTTTNPPTPGTSTNPPVSTCTTVGC</sequence>
<feature type="chain" id="PRO_5019478301" description="Deoxyribonuclease NucA/NucB domain-containing protein" evidence="9">
    <location>
        <begin position="20"/>
        <end position="1399"/>
    </location>
</feature>
<feature type="domain" description="Deoxyribonuclease NucA/NucB" evidence="10">
    <location>
        <begin position="1093"/>
        <end position="1134"/>
    </location>
</feature>
<evidence type="ECO:0000256" key="5">
    <source>
        <dbReference type="ARBA" id="ARBA00023295"/>
    </source>
</evidence>
<evidence type="ECO:0000313" key="12">
    <source>
        <dbReference type="Proteomes" id="UP000215289"/>
    </source>
</evidence>
<evidence type="ECO:0000259" key="10">
    <source>
        <dbReference type="Pfam" id="PF14040"/>
    </source>
</evidence>
<feature type="signal peptide" evidence="9">
    <location>
        <begin position="1"/>
        <end position="19"/>
    </location>
</feature>
<dbReference type="SUPFAM" id="SSF110296">
    <property type="entry name" value="Oligoxyloglucan reducing end-specific cellobiohydrolase"/>
    <property type="match status" value="2"/>
</dbReference>
<dbReference type="PANTHER" id="PTHR43739:SF2">
    <property type="entry name" value="OLIGOXYLOGLUCAN-REDUCING END-SPECIFIC XYLOGLUCANASE-RELATED"/>
    <property type="match status" value="1"/>
</dbReference>
<evidence type="ECO:0000256" key="4">
    <source>
        <dbReference type="ARBA" id="ARBA00023277"/>
    </source>
</evidence>
<dbReference type="PANTHER" id="PTHR43739">
    <property type="entry name" value="XYLOGLUCANASE (EUROFUNG)"/>
    <property type="match status" value="1"/>
</dbReference>
<gene>
    <name evidence="11" type="ORF">CFD26_106566</name>
</gene>
<accession>A0A421D4D3</accession>
<evidence type="ECO:0000256" key="1">
    <source>
        <dbReference type="ARBA" id="ARBA00022729"/>
    </source>
</evidence>
<dbReference type="STRING" id="1245748.A0A421D4D3"/>
<keyword evidence="12" id="KW-1185">Reference proteome</keyword>
<name>A0A421D4D3_9EURO</name>
<proteinExistence type="inferred from homology"/>
<keyword evidence="4" id="KW-0119">Carbohydrate metabolism</keyword>
<protein>
    <recommendedName>
        <fullName evidence="10">Deoxyribonuclease NucA/NucB domain-containing protein</fullName>
    </recommendedName>
</protein>
<evidence type="ECO:0000256" key="7">
    <source>
        <dbReference type="ARBA" id="ARBA00037986"/>
    </source>
</evidence>
<dbReference type="FunFam" id="2.130.10.10:FF:000534">
    <property type="entry name" value="Xyloglucanase Xgh74A"/>
    <property type="match status" value="1"/>
</dbReference>
<dbReference type="EMBL" id="NIDN02000093">
    <property type="protein sequence ID" value="RLL96979.1"/>
    <property type="molecule type" value="Genomic_DNA"/>
</dbReference>
<keyword evidence="3" id="KW-0136">Cellulose degradation</keyword>
<evidence type="ECO:0000256" key="6">
    <source>
        <dbReference type="ARBA" id="ARBA00023326"/>
    </source>
</evidence>
<dbReference type="CDD" id="cd15482">
    <property type="entry name" value="Sialidase_non-viral"/>
    <property type="match status" value="1"/>
</dbReference>
<evidence type="ECO:0000256" key="8">
    <source>
        <dbReference type="SAM" id="MobiDB-lite"/>
    </source>
</evidence>
<dbReference type="Proteomes" id="UP000215289">
    <property type="component" value="Unassembled WGS sequence"/>
</dbReference>
<keyword evidence="5" id="KW-0326">Glycosidase</keyword>
<comment type="caution">
    <text evidence="11">The sequence shown here is derived from an EMBL/GenBank/DDBJ whole genome shotgun (WGS) entry which is preliminary data.</text>
</comment>
<feature type="region of interest" description="Disordered" evidence="8">
    <location>
        <begin position="1001"/>
        <end position="1021"/>
    </location>
</feature>
<evidence type="ECO:0000256" key="3">
    <source>
        <dbReference type="ARBA" id="ARBA00023001"/>
    </source>
</evidence>
<feature type="compositionally biased region" description="Pro residues" evidence="8">
    <location>
        <begin position="1005"/>
        <end position="1015"/>
    </location>
</feature>
<evidence type="ECO:0000256" key="2">
    <source>
        <dbReference type="ARBA" id="ARBA00022801"/>
    </source>
</evidence>
<keyword evidence="2" id="KW-0378">Hydrolase</keyword>
<dbReference type="OrthoDB" id="2151161at2759"/>
<dbReference type="GO" id="GO:0010411">
    <property type="term" value="P:xyloglucan metabolic process"/>
    <property type="evidence" value="ECO:0007669"/>
    <property type="project" value="TreeGrafter"/>
</dbReference>